<evidence type="ECO:0000256" key="1">
    <source>
        <dbReference type="ARBA" id="ARBA00002649"/>
    </source>
</evidence>
<evidence type="ECO:0000256" key="5">
    <source>
        <dbReference type="ARBA" id="ARBA00022603"/>
    </source>
</evidence>
<organism evidence="10 11">
    <name type="scientific">Pseudomonas viridiflava</name>
    <name type="common">Phytomonas viridiflava</name>
    <dbReference type="NCBI Taxonomy" id="33069"/>
    <lineage>
        <taxon>Bacteria</taxon>
        <taxon>Pseudomonadati</taxon>
        <taxon>Pseudomonadota</taxon>
        <taxon>Gammaproteobacteria</taxon>
        <taxon>Pseudomonadales</taxon>
        <taxon>Pseudomonadaceae</taxon>
        <taxon>Pseudomonas</taxon>
    </lineage>
</organism>
<name>A0A3M4J985_PSEVI</name>
<comment type="similarity">
    <text evidence="2 8">Belongs to the methyltransferase superfamily. RsmD family.</text>
</comment>
<dbReference type="PANTHER" id="PTHR43542:SF1">
    <property type="entry name" value="METHYLTRANSFERASE"/>
    <property type="match status" value="1"/>
</dbReference>
<evidence type="ECO:0000313" key="10">
    <source>
        <dbReference type="EMBL" id="RMQ69323.1"/>
    </source>
</evidence>
<evidence type="ECO:0000256" key="9">
    <source>
        <dbReference type="SAM" id="MobiDB-lite"/>
    </source>
</evidence>
<dbReference type="PROSITE" id="PS00092">
    <property type="entry name" value="N6_MTASE"/>
    <property type="match status" value="1"/>
</dbReference>
<dbReference type="CDD" id="cd02440">
    <property type="entry name" value="AdoMet_MTases"/>
    <property type="match status" value="1"/>
</dbReference>
<keyword evidence="8" id="KW-0949">S-adenosyl-L-methionine</keyword>
<keyword evidence="8" id="KW-0698">rRNA processing</keyword>
<comment type="function">
    <text evidence="1 8">Specifically methylates the guanine in position 966 of 16S rRNA in the assembled 30S particle.</text>
</comment>
<dbReference type="NCBIfam" id="TIGR00095">
    <property type="entry name" value="16S rRNA (guanine(966)-N(2))-methyltransferase RsmD"/>
    <property type="match status" value="1"/>
</dbReference>
<dbReference type="GO" id="GO:0052913">
    <property type="term" value="F:16S rRNA (guanine(966)-N(2))-methyltransferase activity"/>
    <property type="evidence" value="ECO:0007669"/>
    <property type="project" value="UniProtKB-EC"/>
</dbReference>
<evidence type="ECO:0000256" key="7">
    <source>
        <dbReference type="ARBA" id="ARBA00048326"/>
    </source>
</evidence>
<dbReference type="InterPro" id="IPR004398">
    <property type="entry name" value="RNA_MeTrfase_RsmD"/>
</dbReference>
<dbReference type="STRING" id="33069.AO065_14275"/>
<evidence type="ECO:0000256" key="4">
    <source>
        <dbReference type="ARBA" id="ARBA00013682"/>
    </source>
</evidence>
<dbReference type="EC" id="2.1.1.171" evidence="3 8"/>
<dbReference type="SUPFAM" id="SSF53335">
    <property type="entry name" value="S-adenosyl-L-methionine-dependent methyltransferases"/>
    <property type="match status" value="1"/>
</dbReference>
<accession>A0A3M4J985</accession>
<evidence type="ECO:0000256" key="8">
    <source>
        <dbReference type="PIRNR" id="PIRNR004553"/>
    </source>
</evidence>
<dbReference type="AlphaFoldDB" id="A0A3M4J985"/>
<protein>
    <recommendedName>
        <fullName evidence="4 8">Ribosomal RNA small subunit methyltransferase D</fullName>
        <ecNumber evidence="3 8">2.1.1.171</ecNumber>
    </recommendedName>
</protein>
<evidence type="ECO:0000256" key="2">
    <source>
        <dbReference type="ARBA" id="ARBA00005269"/>
    </source>
</evidence>
<comment type="caution">
    <text evidence="10">The sequence shown here is derived from an EMBL/GenBank/DDBJ whole genome shotgun (WGS) entry which is preliminary data.</text>
</comment>
<gene>
    <name evidence="10" type="ORF">ALP98_04916</name>
</gene>
<dbReference type="GO" id="GO:0003676">
    <property type="term" value="F:nucleic acid binding"/>
    <property type="evidence" value="ECO:0007669"/>
    <property type="project" value="InterPro"/>
</dbReference>
<dbReference type="EMBL" id="RBRK01000171">
    <property type="protein sequence ID" value="RMQ69323.1"/>
    <property type="molecule type" value="Genomic_DNA"/>
</dbReference>
<proteinExistence type="inferred from homology"/>
<dbReference type="PIRSF" id="PIRSF004553">
    <property type="entry name" value="CHP00095"/>
    <property type="match status" value="1"/>
</dbReference>
<sequence>MASADRQTHPPTCRGPGTLMANPRPKGHNGLGQLRIIGGEWGSRRLTFPDAPGLRPTPDRVRETLFNWLAPYIAGARVLDVFTGSGALYFEALSRGASMGLALDSNAAAIASLRQNLNALNCTSGQVSQTDALRHLETATASPFDVVFLDPPFHQGLLASACNLLESHGWLADTAWIYTESETPPSTTGLPGSWRLHREKKAGQVYYALWQRG</sequence>
<feature type="region of interest" description="Disordered" evidence="9">
    <location>
        <begin position="1"/>
        <end position="26"/>
    </location>
</feature>
<keyword evidence="6 8" id="KW-0808">Transferase</keyword>
<reference evidence="10 11" key="1">
    <citation type="submission" date="2018-08" db="EMBL/GenBank/DDBJ databases">
        <title>Recombination of ecologically and evolutionarily significant loci maintains genetic cohesion in the Pseudomonas syringae species complex.</title>
        <authorList>
            <person name="Dillon M."/>
            <person name="Thakur S."/>
            <person name="Almeida R.N.D."/>
            <person name="Weir B.S."/>
            <person name="Guttman D.S."/>
        </authorList>
    </citation>
    <scope>NUCLEOTIDE SEQUENCE [LARGE SCALE GENOMIC DNA]</scope>
    <source>
        <strain evidence="10 11">ICMP 11296</strain>
    </source>
</reference>
<comment type="catalytic activity">
    <reaction evidence="7 8">
        <text>guanosine(966) in 16S rRNA + S-adenosyl-L-methionine = N(2)-methylguanosine(966) in 16S rRNA + S-adenosyl-L-homocysteine + H(+)</text>
        <dbReference type="Rhea" id="RHEA:23548"/>
        <dbReference type="Rhea" id="RHEA-COMP:10211"/>
        <dbReference type="Rhea" id="RHEA-COMP:10212"/>
        <dbReference type="ChEBI" id="CHEBI:15378"/>
        <dbReference type="ChEBI" id="CHEBI:57856"/>
        <dbReference type="ChEBI" id="CHEBI:59789"/>
        <dbReference type="ChEBI" id="CHEBI:74269"/>
        <dbReference type="ChEBI" id="CHEBI:74481"/>
        <dbReference type="EC" id="2.1.1.171"/>
    </reaction>
</comment>
<dbReference type="InterPro" id="IPR029063">
    <property type="entry name" value="SAM-dependent_MTases_sf"/>
</dbReference>
<dbReference type="InterPro" id="IPR002052">
    <property type="entry name" value="DNA_methylase_N6_adenine_CS"/>
</dbReference>
<evidence type="ECO:0000256" key="6">
    <source>
        <dbReference type="ARBA" id="ARBA00022679"/>
    </source>
</evidence>
<dbReference type="PANTHER" id="PTHR43542">
    <property type="entry name" value="METHYLTRANSFERASE"/>
    <property type="match status" value="1"/>
</dbReference>
<dbReference type="Proteomes" id="UP000271866">
    <property type="component" value="Unassembled WGS sequence"/>
</dbReference>
<dbReference type="Gene3D" id="3.40.50.150">
    <property type="entry name" value="Vaccinia Virus protein VP39"/>
    <property type="match status" value="1"/>
</dbReference>
<dbReference type="Pfam" id="PF03602">
    <property type="entry name" value="Cons_hypoth95"/>
    <property type="match status" value="1"/>
</dbReference>
<keyword evidence="5 8" id="KW-0489">Methyltransferase</keyword>
<evidence type="ECO:0000256" key="3">
    <source>
        <dbReference type="ARBA" id="ARBA00012141"/>
    </source>
</evidence>
<evidence type="ECO:0000313" key="11">
    <source>
        <dbReference type="Proteomes" id="UP000271866"/>
    </source>
</evidence>